<evidence type="ECO:0000256" key="4">
    <source>
        <dbReference type="ARBA" id="ARBA00022723"/>
    </source>
</evidence>
<reference evidence="15" key="1">
    <citation type="journal article" date="2018" name="Gigascience">
        <title>Genome assembly of the Pink Ipe (Handroanthus impetiginosus, Bignoniaceae), a highly valued, ecologically keystone Neotropical timber forest tree.</title>
        <authorList>
            <person name="Silva-Junior O.B."/>
            <person name="Grattapaglia D."/>
            <person name="Novaes E."/>
            <person name="Collevatti R.G."/>
        </authorList>
    </citation>
    <scope>NUCLEOTIDE SEQUENCE [LARGE SCALE GENOMIC DNA]</scope>
    <source>
        <strain evidence="15">cv. UFG-1</strain>
    </source>
</reference>
<dbReference type="EMBL" id="NKXS01008455">
    <property type="protein sequence ID" value="PIM98369.1"/>
    <property type="molecule type" value="Genomic_DNA"/>
</dbReference>
<dbReference type="Gene3D" id="1.20.245.10">
    <property type="entry name" value="Lipoxygenase-1, Domain 5"/>
    <property type="match status" value="1"/>
</dbReference>
<dbReference type="InterPro" id="IPR020834">
    <property type="entry name" value="LipOase_CS"/>
</dbReference>
<dbReference type="Gene3D" id="3.10.450.60">
    <property type="match status" value="1"/>
</dbReference>
<keyword evidence="5 11" id="KW-0925">Oxylipin biosynthesis</keyword>
<evidence type="ECO:0000256" key="5">
    <source>
        <dbReference type="ARBA" id="ARBA00022767"/>
    </source>
</evidence>
<sequence length="898" mass="102173">MALVSILGHPHKLSKTSSAPLISSFHINGYHQKTHKFSYKTNLPRRKVVMTLLAAPTQHVVQEKSAAVTLTALVTVKFKKSGSLKEAIRRSVEAATGPQEGGVILQLVSKDLDPETRKPKLSEEAEIQWSKSHKSEADHQTYKVNFKIHPKFGVPGAIYVCNQNEEEFFLMSVSVEGIVNFACRSWIQPAKVAFERRIFFCDKAYLPSHTPKGLIELRQKELKDLQGDGKGIRLPTDRIYDYDVYNDLGNPDKGPDYARPTLGGKNNPYPRRCRTGRPPTTTDMQAEAPPSPSLPAYVPRDEEYEEQKQDFLSHGRLKVVLRVVIPVLIAKILGEKNLYLAVDGDHQQQSKSNLKIVSLDKLLYRNLIFKVLIKVHELIEKILELDPPKYISKDVIWGLPDDEFGRRVLAGVNPVNIEKLKVFPPVSKLDPSIYSPQESALKEEHIISFLEGTSVQQAIDEDKLFILDHHDIYLPFVDRINAIEGRKTYATRTIFFLTPLGTLKPIAIELSLPSAEETASSKQVLSPPNDGLSYWLWQLAKEHVCSNDEAIHTLVNHWLKIHACMEPFFIAAHRNLSLMHPIYKLLDPHMRYLIKTNSFSRDILINADAVIETFNAPAKYCMELSCFAYRDWWRFDLQGLPADLIRRGMAVPDSRYPHGLRLTIEDYPYAQDGLLIWRAIENLVTQYVNYYYPDAIIVQNDTELQAWYNESINTGHADICNATWWPKLLTPKDLISILTNIIWTVSGQHAVLNFGQYSYSAYTPARPPFMRRLLPSEDDPAYEHFLRNPQEYFLSSVPSLTQAAKYAAFLYAGSGHSPDEEYIGERKNLSSWSGDTEILEAFYRFSVEMKTIEQEIERRNSDPTLRNRCGDKIFPFELLIPSSESGTTSRGIPNSVTA</sequence>
<accession>A0A2G9G0D5</accession>
<keyword evidence="3 11" id="KW-0444">Lipid biosynthesis</keyword>
<dbReference type="OrthoDB" id="407298at2759"/>
<dbReference type="Gene3D" id="4.10.375.10">
    <property type="entry name" value="Lipoxygenase-1, Domain 2"/>
    <property type="match status" value="1"/>
</dbReference>
<dbReference type="GO" id="GO:0046872">
    <property type="term" value="F:metal ion binding"/>
    <property type="evidence" value="ECO:0007669"/>
    <property type="project" value="UniProtKB-UniRule"/>
</dbReference>
<dbReference type="PANTHER" id="PTHR11771">
    <property type="entry name" value="LIPOXYGENASE"/>
    <property type="match status" value="1"/>
</dbReference>
<evidence type="ECO:0000256" key="9">
    <source>
        <dbReference type="ARBA" id="ARBA00023098"/>
    </source>
</evidence>
<dbReference type="InterPro" id="IPR000907">
    <property type="entry name" value="LipOase"/>
</dbReference>
<dbReference type="Gene3D" id="2.60.60.20">
    <property type="entry name" value="PLAT/LH2 domain"/>
    <property type="match status" value="1"/>
</dbReference>
<dbReference type="PRINTS" id="PR00468">
    <property type="entry name" value="PLTLPOXGNASE"/>
</dbReference>
<dbReference type="GO" id="GO:0031408">
    <property type="term" value="P:oxylipin biosynthetic process"/>
    <property type="evidence" value="ECO:0007669"/>
    <property type="project" value="UniProtKB-UniRule"/>
</dbReference>
<dbReference type="AlphaFoldDB" id="A0A2G9G0D5"/>
<evidence type="ECO:0000313" key="15">
    <source>
        <dbReference type="Proteomes" id="UP000231279"/>
    </source>
</evidence>
<dbReference type="GO" id="GO:0016702">
    <property type="term" value="F:oxidoreductase activity, acting on single donors with incorporation of molecular oxygen, incorporation of two atoms of oxygen"/>
    <property type="evidence" value="ECO:0007669"/>
    <property type="project" value="InterPro"/>
</dbReference>
<evidence type="ECO:0000256" key="8">
    <source>
        <dbReference type="ARBA" id="ARBA00023002"/>
    </source>
</evidence>
<keyword evidence="9" id="KW-0443">Lipid metabolism</keyword>
<evidence type="ECO:0000256" key="11">
    <source>
        <dbReference type="RuleBase" id="RU003975"/>
    </source>
</evidence>
<comment type="caution">
    <text evidence="14">The sequence shown here is derived from an EMBL/GenBank/DDBJ whole genome shotgun (WGS) entry which is preliminary data.</text>
</comment>
<evidence type="ECO:0000256" key="12">
    <source>
        <dbReference type="SAM" id="MobiDB-lite"/>
    </source>
</evidence>
<proteinExistence type="inferred from homology"/>
<comment type="function">
    <text evidence="11">Plant lipoxygenase may be involved in a number of diverse aspects of plant physiology including growth and development, pest resistance, and senescence or responses to wounding.</text>
</comment>
<keyword evidence="4" id="KW-0479">Metal-binding</keyword>
<evidence type="ECO:0000259" key="13">
    <source>
        <dbReference type="PROSITE" id="PS51393"/>
    </source>
</evidence>
<dbReference type="GO" id="GO:0006633">
    <property type="term" value="P:fatty acid biosynthetic process"/>
    <property type="evidence" value="ECO:0007669"/>
    <property type="project" value="UniProtKB-KW"/>
</dbReference>
<dbReference type="PROSITE" id="PS00081">
    <property type="entry name" value="LIPOXYGENASE_2"/>
    <property type="match status" value="1"/>
</dbReference>
<dbReference type="Pfam" id="PF01477">
    <property type="entry name" value="PLAT"/>
    <property type="match status" value="1"/>
</dbReference>
<evidence type="ECO:0000256" key="6">
    <source>
        <dbReference type="ARBA" id="ARBA00022832"/>
    </source>
</evidence>
<dbReference type="UniPathway" id="UPA00382"/>
<dbReference type="SUPFAM" id="SSF48484">
    <property type="entry name" value="Lipoxigenase"/>
    <property type="match status" value="1"/>
</dbReference>
<keyword evidence="7" id="KW-0223">Dioxygenase</keyword>
<dbReference type="InterPro" id="IPR036392">
    <property type="entry name" value="PLAT/LH2_dom_sf"/>
</dbReference>
<keyword evidence="8 14" id="KW-0560">Oxidoreductase</keyword>
<evidence type="ECO:0000256" key="2">
    <source>
        <dbReference type="ARBA" id="ARBA00011245"/>
    </source>
</evidence>
<dbReference type="PROSITE" id="PS51393">
    <property type="entry name" value="LIPOXYGENASE_3"/>
    <property type="match status" value="1"/>
</dbReference>
<dbReference type="SUPFAM" id="SSF49723">
    <property type="entry name" value="Lipase/lipooxygenase domain (PLAT/LH2 domain)"/>
    <property type="match status" value="1"/>
</dbReference>
<keyword evidence="6" id="KW-0276">Fatty acid metabolism</keyword>
<dbReference type="Pfam" id="PF00305">
    <property type="entry name" value="Lipoxygenase"/>
    <property type="match status" value="1"/>
</dbReference>
<dbReference type="GO" id="GO:0034440">
    <property type="term" value="P:lipid oxidation"/>
    <property type="evidence" value="ECO:0007669"/>
    <property type="project" value="InterPro"/>
</dbReference>
<dbReference type="InterPro" id="IPR001024">
    <property type="entry name" value="PLAT/LH2_dom"/>
</dbReference>
<evidence type="ECO:0000256" key="7">
    <source>
        <dbReference type="ARBA" id="ARBA00022964"/>
    </source>
</evidence>
<dbReference type="STRING" id="429701.A0A2G9G0D5"/>
<protein>
    <recommendedName>
        <fullName evidence="11">Lipoxygenase</fullName>
        <ecNumber evidence="11">1.13.11.-</ecNumber>
    </recommendedName>
</protein>
<evidence type="ECO:0000256" key="3">
    <source>
        <dbReference type="ARBA" id="ARBA00022516"/>
    </source>
</evidence>
<dbReference type="InterPro" id="IPR001246">
    <property type="entry name" value="LipOase_plant"/>
</dbReference>
<evidence type="ECO:0000313" key="14">
    <source>
        <dbReference type="EMBL" id="PIM98369.1"/>
    </source>
</evidence>
<comment type="subunit">
    <text evidence="2">Monomer.</text>
</comment>
<feature type="domain" description="Lipoxygenase" evidence="13">
    <location>
        <begin position="204"/>
        <end position="898"/>
    </location>
</feature>
<dbReference type="InterPro" id="IPR036226">
    <property type="entry name" value="LipOase_C_sf"/>
</dbReference>
<dbReference type="EC" id="1.13.11.-" evidence="11"/>
<keyword evidence="10 11" id="KW-0275">Fatty acid biosynthesis</keyword>
<keyword evidence="15" id="KW-1185">Reference proteome</keyword>
<dbReference type="Proteomes" id="UP000231279">
    <property type="component" value="Unassembled WGS sequence"/>
</dbReference>
<comment type="pathway">
    <text evidence="11">Lipid metabolism; oxylipin biosynthesis.</text>
</comment>
<dbReference type="PRINTS" id="PR00087">
    <property type="entry name" value="LIPOXYGENASE"/>
</dbReference>
<dbReference type="InterPro" id="IPR013819">
    <property type="entry name" value="LipOase_C"/>
</dbReference>
<gene>
    <name evidence="14" type="ORF">CDL12_29152</name>
</gene>
<name>A0A2G9G0D5_9LAMI</name>
<feature type="region of interest" description="Disordered" evidence="12">
    <location>
        <begin position="251"/>
        <end position="292"/>
    </location>
</feature>
<evidence type="ECO:0000256" key="10">
    <source>
        <dbReference type="ARBA" id="ARBA00023160"/>
    </source>
</evidence>
<evidence type="ECO:0000256" key="1">
    <source>
        <dbReference type="ARBA" id="ARBA00009419"/>
    </source>
</evidence>
<dbReference type="SMART" id="SM00308">
    <property type="entry name" value="LH2"/>
    <property type="match status" value="1"/>
</dbReference>
<organism evidence="14 15">
    <name type="scientific">Handroanthus impetiginosus</name>
    <dbReference type="NCBI Taxonomy" id="429701"/>
    <lineage>
        <taxon>Eukaryota</taxon>
        <taxon>Viridiplantae</taxon>
        <taxon>Streptophyta</taxon>
        <taxon>Embryophyta</taxon>
        <taxon>Tracheophyta</taxon>
        <taxon>Spermatophyta</taxon>
        <taxon>Magnoliopsida</taxon>
        <taxon>eudicotyledons</taxon>
        <taxon>Gunneridae</taxon>
        <taxon>Pentapetalae</taxon>
        <taxon>asterids</taxon>
        <taxon>lamiids</taxon>
        <taxon>Lamiales</taxon>
        <taxon>Bignoniaceae</taxon>
        <taxon>Crescentiina</taxon>
        <taxon>Tabebuia alliance</taxon>
        <taxon>Handroanthus</taxon>
    </lineage>
</organism>
<comment type="similarity">
    <text evidence="1 11">Belongs to the lipoxygenase family.</text>
</comment>